<dbReference type="Proteomes" id="UP000028725">
    <property type="component" value="Unassembled WGS sequence"/>
</dbReference>
<evidence type="ECO:0000313" key="2">
    <source>
        <dbReference type="Proteomes" id="UP000028725"/>
    </source>
</evidence>
<proteinExistence type="predicted"/>
<reference evidence="1 2" key="1">
    <citation type="submission" date="2014-04" db="EMBL/GenBank/DDBJ databases">
        <title>Genome assembly of Hyalangium minutum DSM 14724.</title>
        <authorList>
            <person name="Sharma G."/>
            <person name="Subramanian S."/>
        </authorList>
    </citation>
    <scope>NUCLEOTIDE SEQUENCE [LARGE SCALE GENOMIC DNA]</scope>
    <source>
        <strain evidence="1 2">DSM 14724</strain>
    </source>
</reference>
<sequence length="46" mass="5029">MPLRHNTLTPTQVKASRDDFIGCARRGGPGQGLAARAPAFLIFQYK</sequence>
<gene>
    <name evidence="1" type="ORF">DB31_6494</name>
</gene>
<dbReference type="EMBL" id="JMCB01000004">
    <property type="protein sequence ID" value="KFE69519.1"/>
    <property type="molecule type" value="Genomic_DNA"/>
</dbReference>
<accession>A0A085WPA6</accession>
<comment type="caution">
    <text evidence="1">The sequence shown here is derived from an EMBL/GenBank/DDBJ whole genome shotgun (WGS) entry which is preliminary data.</text>
</comment>
<name>A0A085WPA6_9BACT</name>
<dbReference type="STRING" id="394096.DB31_6494"/>
<evidence type="ECO:0000313" key="1">
    <source>
        <dbReference type="EMBL" id="KFE69519.1"/>
    </source>
</evidence>
<protein>
    <submittedName>
        <fullName evidence="1">Uncharacterized protein</fullName>
    </submittedName>
</protein>
<organism evidence="1 2">
    <name type="scientific">Hyalangium minutum</name>
    <dbReference type="NCBI Taxonomy" id="394096"/>
    <lineage>
        <taxon>Bacteria</taxon>
        <taxon>Pseudomonadati</taxon>
        <taxon>Myxococcota</taxon>
        <taxon>Myxococcia</taxon>
        <taxon>Myxococcales</taxon>
        <taxon>Cystobacterineae</taxon>
        <taxon>Archangiaceae</taxon>
        <taxon>Hyalangium</taxon>
    </lineage>
</organism>
<keyword evidence="2" id="KW-1185">Reference proteome</keyword>
<dbReference type="AlphaFoldDB" id="A0A085WPA6"/>